<dbReference type="CDD" id="cd01465">
    <property type="entry name" value="vWA_subgroup"/>
    <property type="match status" value="1"/>
</dbReference>
<dbReference type="InterPro" id="IPR036465">
    <property type="entry name" value="vWFA_dom_sf"/>
</dbReference>
<dbReference type="Pfam" id="PF12034">
    <property type="entry name" value="YfbK_C"/>
    <property type="match status" value="1"/>
</dbReference>
<evidence type="ECO:0000256" key="1">
    <source>
        <dbReference type="SAM" id="SignalP"/>
    </source>
</evidence>
<feature type="signal peptide" evidence="1">
    <location>
        <begin position="1"/>
        <end position="22"/>
    </location>
</feature>
<dbReference type="Gene3D" id="3.40.50.410">
    <property type="entry name" value="von Willebrand factor, type A domain"/>
    <property type="match status" value="1"/>
</dbReference>
<dbReference type="InterPro" id="IPR002035">
    <property type="entry name" value="VWF_A"/>
</dbReference>
<dbReference type="Gene3D" id="2.60.40.1120">
    <property type="entry name" value="Carboxypeptidase-like, regulatory domain"/>
    <property type="match status" value="1"/>
</dbReference>
<dbReference type="Pfam" id="PF00092">
    <property type="entry name" value="VWA"/>
    <property type="match status" value="1"/>
</dbReference>
<dbReference type="Pfam" id="PF12450">
    <property type="entry name" value="vWF_A"/>
    <property type="match status" value="1"/>
</dbReference>
<comment type="caution">
    <text evidence="3">The sequence shown here is derived from an EMBL/GenBank/DDBJ whole genome shotgun (WGS) entry which is preliminary data.</text>
</comment>
<dbReference type="SUPFAM" id="SSF49452">
    <property type="entry name" value="Starch-binding domain-like"/>
    <property type="match status" value="1"/>
</dbReference>
<dbReference type="PANTHER" id="PTHR10579:SF43">
    <property type="entry name" value="ZINC FINGER (C3HC4-TYPE RING FINGER) FAMILY PROTEIN"/>
    <property type="match status" value="1"/>
</dbReference>
<dbReference type="SMART" id="SM00327">
    <property type="entry name" value="VWA"/>
    <property type="match status" value="1"/>
</dbReference>
<dbReference type="InterPro" id="IPR013784">
    <property type="entry name" value="Carb-bd-like_fold"/>
</dbReference>
<sequence length="750" mass="81683">MTSLLRSPLSALLLLFAMPVLAQPDAGAVGTGVIIGTISDIDAKTPVADVVITATASTLQREQIVVTDAQGNYRIPQLPPGVYTLRFEKETYKPHARVDIQLKANRTLRVNVELVPDTFISTVNVIGAPPTVDVGSTNTGVNVDQEFIKRIAVNRPRGSGGASRSFESLAELPPGSASDSYGVSLHGSGTQGLTEGGYVTDGLSTHDYISSDGSSRNDRQRAPAWALPYMHIVVPDGTPRTVFRAPEVPRGPVSLGHDTVSVTPPERTVAPMGKRFFDMYFKGHGVNPTVDTEEERFSTFSVDTDTASYTLTRAYLQRGSLPDEQAVRVEEFVNSFDYGYPAAPDAAFSVNVEGFPSPARKGYHVVHIGVKAREVTHAQRKPSHLVFVIDVSGSMNLESRLGLVKRALHLLVNALDERDQVSIVAYGSEARLVLGPTHATQKSLLRAAIDGLSTEGSTNAQAGLEMGYALAANHLQKGGINRIILCSDGVANSGITDPDGLWARVKERAAAGITLSAVGFGMGNYNDALMERLAQVGEGNYAYVDALDEARRIFVQNLSGTLQVVAKDVKLQVEFDRKTVSRYRLIGYENRLLTRQQFSDDSVDAGEVGAGHAVTALYEVKLREASRPTFGTLRIRYKQPEGGDSRLIEKDMPSSLMRPAFEQTAPPTRLSYVAAAFAEKLRGSYWARPLTYDALVSLWEELGTPLKDREDVAELGTLIREARKLDRRTDRFEYFAPVRTMDADRIPTIK</sequence>
<dbReference type="PANTHER" id="PTHR10579">
    <property type="entry name" value="CALCIUM-ACTIVATED CHLORIDE CHANNEL REGULATOR"/>
    <property type="match status" value="1"/>
</dbReference>
<dbReference type="InterPro" id="IPR021908">
    <property type="entry name" value="YfbK_C"/>
</dbReference>
<dbReference type="PROSITE" id="PS50234">
    <property type="entry name" value="VWFA"/>
    <property type="match status" value="1"/>
</dbReference>
<protein>
    <submittedName>
        <fullName evidence="3">DUF3520 domain-containing protein</fullName>
    </submittedName>
</protein>
<name>A0A3A8J8A9_9BACT</name>
<gene>
    <name evidence="3" type="ORF">D7V88_17385</name>
</gene>
<proteinExistence type="predicted"/>
<evidence type="ECO:0000313" key="4">
    <source>
        <dbReference type="Proteomes" id="UP000268094"/>
    </source>
</evidence>
<keyword evidence="1" id="KW-0732">Signal</keyword>
<dbReference type="EMBL" id="RAVZ01000109">
    <property type="protein sequence ID" value="RKG86721.1"/>
    <property type="molecule type" value="Genomic_DNA"/>
</dbReference>
<reference evidence="4" key="1">
    <citation type="submission" date="2018-09" db="EMBL/GenBank/DDBJ databases">
        <authorList>
            <person name="Livingstone P.G."/>
            <person name="Whitworth D.E."/>
        </authorList>
    </citation>
    <scope>NUCLEOTIDE SEQUENCE [LARGE SCALE GENOMIC DNA]</scope>
    <source>
        <strain evidence="4">CA054A</strain>
    </source>
</reference>
<dbReference type="RefSeq" id="WP_120541761.1">
    <property type="nucleotide sequence ID" value="NZ_RAVZ01000109.1"/>
</dbReference>
<dbReference type="AlphaFoldDB" id="A0A3A8J8A9"/>
<dbReference type="SUPFAM" id="SSF53300">
    <property type="entry name" value="vWA-like"/>
    <property type="match status" value="1"/>
</dbReference>
<organism evidence="3 4">
    <name type="scientific">Corallococcus terminator</name>
    <dbReference type="NCBI Taxonomy" id="2316733"/>
    <lineage>
        <taxon>Bacteria</taxon>
        <taxon>Pseudomonadati</taxon>
        <taxon>Myxococcota</taxon>
        <taxon>Myxococcia</taxon>
        <taxon>Myxococcales</taxon>
        <taxon>Cystobacterineae</taxon>
        <taxon>Myxococcaceae</taxon>
        <taxon>Corallococcus</taxon>
    </lineage>
</organism>
<dbReference type="OrthoDB" id="9805121at2"/>
<keyword evidence="4" id="KW-1185">Reference proteome</keyword>
<evidence type="ECO:0000313" key="3">
    <source>
        <dbReference type="EMBL" id="RKG86721.1"/>
    </source>
</evidence>
<dbReference type="Proteomes" id="UP000268094">
    <property type="component" value="Unassembled WGS sequence"/>
</dbReference>
<feature type="domain" description="VWFA" evidence="2">
    <location>
        <begin position="384"/>
        <end position="562"/>
    </location>
</feature>
<evidence type="ECO:0000259" key="2">
    <source>
        <dbReference type="PROSITE" id="PS50234"/>
    </source>
</evidence>
<dbReference type="InterPro" id="IPR022156">
    <property type="entry name" value="Uncharacterised_YfbK_N"/>
</dbReference>
<feature type="chain" id="PRO_5017201714" evidence="1">
    <location>
        <begin position="23"/>
        <end position="750"/>
    </location>
</feature>
<dbReference type="GO" id="GO:0030246">
    <property type="term" value="F:carbohydrate binding"/>
    <property type="evidence" value="ECO:0007669"/>
    <property type="project" value="InterPro"/>
</dbReference>
<dbReference type="InterPro" id="IPR051266">
    <property type="entry name" value="CLCR"/>
</dbReference>
<dbReference type="Pfam" id="PF13620">
    <property type="entry name" value="CarboxypepD_reg"/>
    <property type="match status" value="1"/>
</dbReference>
<accession>A0A3A8J8A9</accession>